<proteinExistence type="predicted"/>
<sequence length="89" mass="10834">MRFNRLFYKTKPRENRQFFRYVCFKKLLMKHILFSLNFKYTFNDIKSLRMSRNLKTKILIKFKDGVIIKLTKGGNKHEANYCRKGTSCK</sequence>
<reference evidence="1" key="1">
    <citation type="journal article" date="2021" name="PeerJ">
        <title>Extensive microbial diversity within the chicken gut microbiome revealed by metagenomics and culture.</title>
        <authorList>
            <person name="Gilroy R."/>
            <person name="Ravi A."/>
            <person name="Getino M."/>
            <person name="Pursley I."/>
            <person name="Horton D.L."/>
            <person name="Alikhan N.F."/>
            <person name="Baker D."/>
            <person name="Gharbi K."/>
            <person name="Hall N."/>
            <person name="Watson M."/>
            <person name="Adriaenssens E.M."/>
            <person name="Foster-Nyarko E."/>
            <person name="Jarju S."/>
            <person name="Secka A."/>
            <person name="Antonio M."/>
            <person name="Oren A."/>
            <person name="Chaudhuri R.R."/>
            <person name="La Ragione R."/>
            <person name="Hildebrand F."/>
            <person name="Pallen M.J."/>
        </authorList>
    </citation>
    <scope>NUCLEOTIDE SEQUENCE</scope>
    <source>
        <strain evidence="1">A6-441</strain>
    </source>
</reference>
<organism evidence="1 2">
    <name type="scientific">Candidatus Fusobacterium pullicola</name>
    <dbReference type="NCBI Taxonomy" id="2838601"/>
    <lineage>
        <taxon>Bacteria</taxon>
        <taxon>Fusobacteriati</taxon>
        <taxon>Fusobacteriota</taxon>
        <taxon>Fusobacteriia</taxon>
        <taxon>Fusobacteriales</taxon>
        <taxon>Fusobacteriaceae</taxon>
        <taxon>Fusobacterium</taxon>
    </lineage>
</organism>
<dbReference type="AlphaFoldDB" id="A0A9E2KZV4"/>
<protein>
    <submittedName>
        <fullName evidence="1">Uncharacterized protein</fullName>
    </submittedName>
</protein>
<gene>
    <name evidence="1" type="ORF">IAA47_08085</name>
</gene>
<dbReference type="Proteomes" id="UP000724657">
    <property type="component" value="Unassembled WGS sequence"/>
</dbReference>
<comment type="caution">
    <text evidence="1">The sequence shown here is derived from an EMBL/GenBank/DDBJ whole genome shotgun (WGS) entry which is preliminary data.</text>
</comment>
<accession>A0A9E2KZV4</accession>
<name>A0A9E2KZV4_9FUSO</name>
<dbReference type="EMBL" id="JAHLFN010000073">
    <property type="protein sequence ID" value="MBU3842918.1"/>
    <property type="molecule type" value="Genomic_DNA"/>
</dbReference>
<evidence type="ECO:0000313" key="1">
    <source>
        <dbReference type="EMBL" id="MBU3842918.1"/>
    </source>
</evidence>
<reference evidence="1" key="2">
    <citation type="submission" date="2021-04" db="EMBL/GenBank/DDBJ databases">
        <authorList>
            <person name="Gilroy R."/>
        </authorList>
    </citation>
    <scope>NUCLEOTIDE SEQUENCE</scope>
    <source>
        <strain evidence="1">A6-441</strain>
    </source>
</reference>
<evidence type="ECO:0000313" key="2">
    <source>
        <dbReference type="Proteomes" id="UP000724657"/>
    </source>
</evidence>